<dbReference type="InterPro" id="IPR013655">
    <property type="entry name" value="PAS_fold_3"/>
</dbReference>
<evidence type="ECO:0000259" key="10">
    <source>
        <dbReference type="PROSITE" id="PS50112"/>
    </source>
</evidence>
<dbReference type="STRING" id="1121409.SAMN02745124_02646"/>
<dbReference type="SUPFAM" id="SSF55785">
    <property type="entry name" value="PYP-like sensor domain (PAS domain)"/>
    <property type="match status" value="6"/>
</dbReference>
<evidence type="ECO:0000256" key="6">
    <source>
        <dbReference type="PROSITE-ProRule" id="PRU00169"/>
    </source>
</evidence>
<evidence type="ECO:0000313" key="12">
    <source>
        <dbReference type="EMBL" id="SHH93271.1"/>
    </source>
</evidence>
<dbReference type="EC" id="2.7.13.3" evidence="2"/>
<evidence type="ECO:0000256" key="4">
    <source>
        <dbReference type="ARBA" id="ARBA00022679"/>
    </source>
</evidence>
<dbReference type="Pfam" id="PF08448">
    <property type="entry name" value="PAS_4"/>
    <property type="match status" value="4"/>
</dbReference>
<dbReference type="PANTHER" id="PTHR43304">
    <property type="entry name" value="PHYTOCHROME-LIKE PROTEIN CPH1"/>
    <property type="match status" value="1"/>
</dbReference>
<feature type="domain" description="PAC" evidence="11">
    <location>
        <begin position="107"/>
        <end position="159"/>
    </location>
</feature>
<dbReference type="PANTHER" id="PTHR43304:SF1">
    <property type="entry name" value="PAC DOMAIN-CONTAINING PROTEIN"/>
    <property type="match status" value="1"/>
</dbReference>
<evidence type="ECO:0000256" key="5">
    <source>
        <dbReference type="ARBA" id="ARBA00022777"/>
    </source>
</evidence>
<reference evidence="12 13" key="1">
    <citation type="submission" date="2016-11" db="EMBL/GenBank/DDBJ databases">
        <authorList>
            <person name="Jaros S."/>
            <person name="Januszkiewicz K."/>
            <person name="Wedrychowicz H."/>
        </authorList>
    </citation>
    <scope>NUCLEOTIDE SEQUENCE [LARGE SCALE GENOMIC DNA]</scope>
    <source>
        <strain evidence="12 13">DSM 9705</strain>
    </source>
</reference>
<dbReference type="PROSITE" id="PS50113">
    <property type="entry name" value="PAC"/>
    <property type="match status" value="3"/>
</dbReference>
<dbReference type="PROSITE" id="PS50109">
    <property type="entry name" value="HIS_KIN"/>
    <property type="match status" value="1"/>
</dbReference>
<keyword evidence="4" id="KW-0808">Transferase</keyword>
<dbReference type="InterPro" id="IPR036097">
    <property type="entry name" value="HisK_dim/P_sf"/>
</dbReference>
<dbReference type="Gene3D" id="3.40.50.2300">
    <property type="match status" value="1"/>
</dbReference>
<dbReference type="NCBIfam" id="TIGR00229">
    <property type="entry name" value="sensory_box"/>
    <property type="match status" value="4"/>
</dbReference>
<dbReference type="InterPro" id="IPR036890">
    <property type="entry name" value="HATPase_C_sf"/>
</dbReference>
<protein>
    <recommendedName>
        <fullName evidence="2">histidine kinase</fullName>
        <ecNumber evidence="2">2.7.13.3</ecNumber>
    </recommendedName>
</protein>
<dbReference type="SUPFAM" id="SSF55874">
    <property type="entry name" value="ATPase domain of HSP90 chaperone/DNA topoisomerase II/histidine kinase"/>
    <property type="match status" value="1"/>
</dbReference>
<dbReference type="Proteomes" id="UP000184139">
    <property type="component" value="Unassembled WGS sequence"/>
</dbReference>
<dbReference type="CDD" id="cd00130">
    <property type="entry name" value="PAS"/>
    <property type="match status" value="4"/>
</dbReference>
<dbReference type="AlphaFoldDB" id="A0A1M5X0F8"/>
<dbReference type="SUPFAM" id="SSF52172">
    <property type="entry name" value="CheY-like"/>
    <property type="match status" value="1"/>
</dbReference>
<dbReference type="GO" id="GO:0000155">
    <property type="term" value="F:phosphorelay sensor kinase activity"/>
    <property type="evidence" value="ECO:0007669"/>
    <property type="project" value="InterPro"/>
</dbReference>
<dbReference type="PROSITE" id="PS50112">
    <property type="entry name" value="PAS"/>
    <property type="match status" value="4"/>
</dbReference>
<dbReference type="RefSeq" id="WP_073376764.1">
    <property type="nucleotide sequence ID" value="NZ_FQXS01000016.1"/>
</dbReference>
<dbReference type="Pfam" id="PF00072">
    <property type="entry name" value="Response_reg"/>
    <property type="match status" value="1"/>
</dbReference>
<evidence type="ECO:0000259" key="8">
    <source>
        <dbReference type="PROSITE" id="PS50109"/>
    </source>
</evidence>
<feature type="domain" description="PAS" evidence="10">
    <location>
        <begin position="523"/>
        <end position="582"/>
    </location>
</feature>
<evidence type="ECO:0000256" key="2">
    <source>
        <dbReference type="ARBA" id="ARBA00012438"/>
    </source>
</evidence>
<feature type="coiled-coil region" evidence="7">
    <location>
        <begin position="7"/>
        <end position="34"/>
    </location>
</feature>
<dbReference type="Gene3D" id="1.10.287.130">
    <property type="match status" value="1"/>
</dbReference>
<feature type="domain" description="PAC" evidence="11">
    <location>
        <begin position="597"/>
        <end position="648"/>
    </location>
</feature>
<dbReference type="EMBL" id="FQXS01000016">
    <property type="protein sequence ID" value="SHH93271.1"/>
    <property type="molecule type" value="Genomic_DNA"/>
</dbReference>
<dbReference type="InterPro" id="IPR001789">
    <property type="entry name" value="Sig_transdc_resp-reg_receiver"/>
</dbReference>
<accession>A0A1M5X0F8</accession>
<dbReference type="InterPro" id="IPR003661">
    <property type="entry name" value="HisK_dim/P_dom"/>
</dbReference>
<evidence type="ECO:0000259" key="9">
    <source>
        <dbReference type="PROSITE" id="PS50110"/>
    </source>
</evidence>
<feature type="domain" description="Histidine kinase" evidence="8">
    <location>
        <begin position="785"/>
        <end position="1006"/>
    </location>
</feature>
<dbReference type="InterPro" id="IPR000014">
    <property type="entry name" value="PAS"/>
</dbReference>
<feature type="modified residue" description="4-aspartylphosphate" evidence="6">
    <location>
        <position position="1076"/>
    </location>
</feature>
<comment type="catalytic activity">
    <reaction evidence="1">
        <text>ATP + protein L-histidine = ADP + protein N-phospho-L-histidine.</text>
        <dbReference type="EC" id="2.7.13.3"/>
    </reaction>
</comment>
<keyword evidence="5" id="KW-0418">Kinase</keyword>
<proteinExistence type="predicted"/>
<dbReference type="Pfam" id="PF02518">
    <property type="entry name" value="HATPase_c"/>
    <property type="match status" value="1"/>
</dbReference>
<dbReference type="Gene3D" id="3.30.450.20">
    <property type="entry name" value="PAS domain"/>
    <property type="match status" value="5"/>
</dbReference>
<evidence type="ECO:0000256" key="7">
    <source>
        <dbReference type="SAM" id="Coils"/>
    </source>
</evidence>
<dbReference type="InterPro" id="IPR013656">
    <property type="entry name" value="PAS_4"/>
</dbReference>
<dbReference type="SMART" id="SM00091">
    <property type="entry name" value="PAS"/>
    <property type="match status" value="6"/>
</dbReference>
<dbReference type="SMART" id="SM00387">
    <property type="entry name" value="HATPase_c"/>
    <property type="match status" value="1"/>
</dbReference>
<evidence type="ECO:0000256" key="1">
    <source>
        <dbReference type="ARBA" id="ARBA00000085"/>
    </source>
</evidence>
<dbReference type="SUPFAM" id="SSF47384">
    <property type="entry name" value="Homodimeric domain of signal transducing histidine kinase"/>
    <property type="match status" value="1"/>
</dbReference>
<dbReference type="InterPro" id="IPR011006">
    <property type="entry name" value="CheY-like_superfamily"/>
</dbReference>
<keyword evidence="3 6" id="KW-0597">Phosphoprotein</keyword>
<name>A0A1M5X0F8_9BACT</name>
<organism evidence="12 13">
    <name type="scientific">Desulfofustis glycolicus DSM 9705</name>
    <dbReference type="NCBI Taxonomy" id="1121409"/>
    <lineage>
        <taxon>Bacteria</taxon>
        <taxon>Pseudomonadati</taxon>
        <taxon>Thermodesulfobacteriota</taxon>
        <taxon>Desulfobulbia</taxon>
        <taxon>Desulfobulbales</taxon>
        <taxon>Desulfocapsaceae</taxon>
        <taxon>Desulfofustis</taxon>
    </lineage>
</organism>
<dbReference type="InterPro" id="IPR003594">
    <property type="entry name" value="HATPase_dom"/>
</dbReference>
<feature type="domain" description="PAS" evidence="10">
    <location>
        <begin position="277"/>
        <end position="321"/>
    </location>
</feature>
<dbReference type="InterPro" id="IPR005467">
    <property type="entry name" value="His_kinase_dom"/>
</dbReference>
<feature type="domain" description="PAS" evidence="10">
    <location>
        <begin position="153"/>
        <end position="224"/>
    </location>
</feature>
<dbReference type="OrthoDB" id="9806821at2"/>
<dbReference type="InterPro" id="IPR052162">
    <property type="entry name" value="Sensor_kinase/Photoreceptor"/>
</dbReference>
<dbReference type="InterPro" id="IPR035965">
    <property type="entry name" value="PAS-like_dom_sf"/>
</dbReference>
<dbReference type="CDD" id="cd00082">
    <property type="entry name" value="HisKA"/>
    <property type="match status" value="1"/>
</dbReference>
<dbReference type="InterPro" id="IPR000700">
    <property type="entry name" value="PAS-assoc_C"/>
</dbReference>
<dbReference type="PRINTS" id="PR00344">
    <property type="entry name" value="BCTRLSENSOR"/>
</dbReference>
<evidence type="ECO:0000259" key="11">
    <source>
        <dbReference type="PROSITE" id="PS50113"/>
    </source>
</evidence>
<evidence type="ECO:0000313" key="13">
    <source>
        <dbReference type="Proteomes" id="UP000184139"/>
    </source>
</evidence>
<evidence type="ECO:0000256" key="3">
    <source>
        <dbReference type="ARBA" id="ARBA00022553"/>
    </source>
</evidence>
<gene>
    <name evidence="12" type="ORF">SAMN02745124_02646</name>
</gene>
<keyword evidence="13" id="KW-1185">Reference proteome</keyword>
<dbReference type="SMART" id="SM00086">
    <property type="entry name" value="PAC"/>
    <property type="match status" value="5"/>
</dbReference>
<keyword evidence="7" id="KW-0175">Coiled coil</keyword>
<feature type="domain" description="PAC" evidence="11">
    <location>
        <begin position="471"/>
        <end position="522"/>
    </location>
</feature>
<dbReference type="InterPro" id="IPR004358">
    <property type="entry name" value="Sig_transdc_His_kin-like_C"/>
</dbReference>
<dbReference type="Gene3D" id="3.30.565.10">
    <property type="entry name" value="Histidine kinase-like ATPase, C-terminal domain"/>
    <property type="match status" value="1"/>
</dbReference>
<dbReference type="Pfam" id="PF13188">
    <property type="entry name" value="PAS_8"/>
    <property type="match status" value="1"/>
</dbReference>
<feature type="domain" description="Response regulatory" evidence="9">
    <location>
        <begin position="1025"/>
        <end position="1141"/>
    </location>
</feature>
<dbReference type="CDD" id="cd17546">
    <property type="entry name" value="REC_hyHK_CKI1_RcsC-like"/>
    <property type="match status" value="1"/>
</dbReference>
<dbReference type="SMART" id="SM00448">
    <property type="entry name" value="REC"/>
    <property type="match status" value="1"/>
</dbReference>
<dbReference type="Pfam" id="PF08447">
    <property type="entry name" value="PAS_3"/>
    <property type="match status" value="1"/>
</dbReference>
<sequence length="1148" mass="127825">MTDKPTYEALQERVRELEAENHRLAGMEAELKRNLKFTDSLLAAIPTAVFYKDVQGRYLGCNPAFSELMGFTPEQLSGKTVQELWPGEHAAVYHQKDLELIRNQTRQIYEFEVLDRHGINRPVIFYKDVFRDEQGRVAGLVGGFVDISELRQAEAEFQAIFSMSLDMLCIADIQTATFLKVNPAFMATLGYSETELLGQPFSAFIHPKDVASTQAVVTERLQQGEKVINFRNRYRCKNGTYRWLNWASHPLPENGVTYAVAHDITAEIEAHENLQRQHDLLDSLFDNIALGITVWSADGRLLMANRGFWTLTGYTPGELSGLDDWLARAYPDPDYRRQVMADWPVAHSAANAVREFKVVCKGGVVKEIEFRSTFLKDKRALVTLADVTERRRIGEEREAAHQLLQSVLDAVPDLLIVVDRDFTILYTNSKGHDHISSPPEAGRQNTCYGRFKHLDAPCEDCSAQPVFASGTSISREIVNPADGCLREVRVFPIRDASGDVTRVVEYVRDITEIRQAQEEIRERRTFLESVLYHAPDAIVTMDAQHRVIDWNPGAEKMFGYSPAEAFGRQLDDLVADQSHQDEAGAKTSQVLSGRRVEAFETVRRHKDGTPRHVIAAGSPIVVDGVLKGVMAVYTDITGRVQAEQALRATHQRFLAVMDSIDATIYVADMESYEILYMNRNMIASLGRDVTGEICWQAFRSGTGPCADCTNAKLLDAEGQPMGVVTWKGINPINKRWYMNYDRAIEWVDGRLVRLQIAVDITENQKMEEAFQRAQKMEAIGTLAGGIAHDFNNLLTGIQGNASLMWMNPDIPDLCKDHVVAIESYVNSAKDLTAQLLGVARGGKYEISPVDINHLASGVMAMFGRTHKEIRLHHQLRASPLIVDVDRRQIEQVLLNIFINAMHAMPAGGDLYLKATSVSLDKSLSQVHGIAVGRYVKLSITDTGIGMDDDTRQRIFDPFFTTKEKGRGTGLELASAFGIIKNHGGTITVYSELGRGATFNVYLPVSDRTPEPQVVATDQIITGIETILLVDDEEMIRTVADAMLTKLGYRVLVATGGSEALAIVAEQGDAVDLVILDMIMPGMDGGQTYDRLRELHPLLTVLLSSGYAINGHAIEIMQRGCDGFIQKPFSIAELSQKIRRVLDGSNNSG</sequence>
<dbReference type="InterPro" id="IPR001610">
    <property type="entry name" value="PAC"/>
</dbReference>
<dbReference type="PROSITE" id="PS50110">
    <property type="entry name" value="RESPONSE_REGULATORY"/>
    <property type="match status" value="1"/>
</dbReference>
<feature type="domain" description="PAS" evidence="10">
    <location>
        <begin position="34"/>
        <end position="112"/>
    </location>
</feature>